<proteinExistence type="predicted"/>
<reference evidence="2 3" key="1">
    <citation type="submission" date="2020-04" db="EMBL/GenBank/DDBJ databases">
        <title>Genome-Wide Identification of 5-Methylcytosine Sites in Bacterial Genomes By High-Throughput Sequencing of MspJI Restriction Fragments.</title>
        <authorList>
            <person name="Wu V."/>
        </authorList>
    </citation>
    <scope>NUCLEOTIDE SEQUENCE [LARGE SCALE GENOMIC DNA]</scope>
    <source>
        <strain evidence="2 3">CCAP 1403/13f</strain>
    </source>
</reference>
<dbReference type="SUPFAM" id="SSF111369">
    <property type="entry name" value="HlyD-like secretion proteins"/>
    <property type="match status" value="1"/>
</dbReference>
<dbReference type="Proteomes" id="UP000502433">
    <property type="component" value="Chromosome"/>
</dbReference>
<evidence type="ECO:0000313" key="3">
    <source>
        <dbReference type="Proteomes" id="UP000502433"/>
    </source>
</evidence>
<dbReference type="Gene3D" id="1.10.287.470">
    <property type="entry name" value="Helix hairpin bin"/>
    <property type="match status" value="1"/>
</dbReference>
<dbReference type="RefSeq" id="WP_168697046.1">
    <property type="nucleotide sequence ID" value="NZ_CP051206.1"/>
</dbReference>
<dbReference type="KEGG" id="dfs:HGD76_22090"/>
<accession>A0A6H2C646</accession>
<gene>
    <name evidence="2" type="ORF">HGD76_22090</name>
</gene>
<dbReference type="AlphaFoldDB" id="A0A6H2C646"/>
<organism evidence="2 3">
    <name type="scientific">Dolichospermum flos-aquae CCAP 1403/13F</name>
    <dbReference type="NCBI Taxonomy" id="315271"/>
    <lineage>
        <taxon>Bacteria</taxon>
        <taxon>Bacillati</taxon>
        <taxon>Cyanobacteriota</taxon>
        <taxon>Cyanophyceae</taxon>
        <taxon>Nostocales</taxon>
        <taxon>Aphanizomenonaceae</taxon>
        <taxon>Dolichospermum</taxon>
    </lineage>
</organism>
<reference evidence="2 3" key="2">
    <citation type="submission" date="2020-04" db="EMBL/GenBank/DDBJ databases">
        <authorList>
            <person name="Fomenkov A."/>
            <person name="Anton B.P."/>
            <person name="Roberts R.J."/>
        </authorList>
    </citation>
    <scope>NUCLEOTIDE SEQUENCE [LARGE SCALE GENOMIC DNA]</scope>
    <source>
        <strain evidence="2 3">CCAP 1403/13f</strain>
    </source>
</reference>
<name>A0A6H2C646_DOLFA</name>
<protein>
    <recommendedName>
        <fullName evidence="1">YbhG-like alpha-helical hairpin domain-containing protein</fullName>
    </recommendedName>
</protein>
<dbReference type="InterPro" id="IPR059052">
    <property type="entry name" value="HH_YbhG-like"/>
</dbReference>
<sequence length="101" mass="11116">MTFFLVRLGNLAHAENQITTLAKDEGLVRQAIATLAEDQAQAKYAQSQTKRYNELYKNGAVSQDQAQLYSTNSETSQATLQADREAIQNAQAVVRGDKIAI</sequence>
<dbReference type="EMBL" id="CP051206">
    <property type="protein sequence ID" value="QJB46474.1"/>
    <property type="molecule type" value="Genomic_DNA"/>
</dbReference>
<dbReference type="Pfam" id="PF25881">
    <property type="entry name" value="HH_YBHG"/>
    <property type="match status" value="1"/>
</dbReference>
<evidence type="ECO:0000313" key="2">
    <source>
        <dbReference type="EMBL" id="QJB46474.1"/>
    </source>
</evidence>
<evidence type="ECO:0000259" key="1">
    <source>
        <dbReference type="Pfam" id="PF25881"/>
    </source>
</evidence>
<feature type="domain" description="YbhG-like alpha-helical hairpin" evidence="1">
    <location>
        <begin position="27"/>
        <end position="100"/>
    </location>
</feature>